<dbReference type="RefSeq" id="WP_138189737.1">
    <property type="nucleotide sequence ID" value="NZ_VBWP01000001.1"/>
</dbReference>
<evidence type="ECO:0000313" key="8">
    <source>
        <dbReference type="Proteomes" id="UP000306912"/>
    </source>
</evidence>
<feature type="transmembrane region" description="Helical" evidence="6">
    <location>
        <begin position="84"/>
        <end position="102"/>
    </location>
</feature>
<evidence type="ECO:0000256" key="2">
    <source>
        <dbReference type="ARBA" id="ARBA00010441"/>
    </source>
</evidence>
<feature type="transmembrane region" description="Helical" evidence="6">
    <location>
        <begin position="60"/>
        <end position="78"/>
    </location>
</feature>
<dbReference type="GO" id="GO:0008444">
    <property type="term" value="F:CDP-diacylglycerol-glycerol-3-phosphate 3-phosphatidyltransferase activity"/>
    <property type="evidence" value="ECO:0007669"/>
    <property type="project" value="InterPro"/>
</dbReference>
<evidence type="ECO:0000256" key="4">
    <source>
        <dbReference type="ARBA" id="ARBA00033018"/>
    </source>
</evidence>
<dbReference type="InterPro" id="IPR043130">
    <property type="entry name" value="CDP-OH_PTrfase_TM_dom"/>
</dbReference>
<dbReference type="GO" id="GO:0006655">
    <property type="term" value="P:phosphatidylglycerol biosynthetic process"/>
    <property type="evidence" value="ECO:0007669"/>
    <property type="project" value="UniProtKB-UniPathway"/>
</dbReference>
<keyword evidence="6" id="KW-0812">Transmembrane</keyword>
<dbReference type="InterPro" id="IPR048254">
    <property type="entry name" value="CDP_ALCOHOL_P_TRANSF_CS"/>
</dbReference>
<comment type="caution">
    <text evidence="7">The sequence shown here is derived from an EMBL/GenBank/DDBJ whole genome shotgun (WGS) entry which is preliminary data.</text>
</comment>
<dbReference type="PIRSF" id="PIRSF000847">
    <property type="entry name" value="Phos_ph_gly_syn"/>
    <property type="match status" value="1"/>
</dbReference>
<dbReference type="InterPro" id="IPR004570">
    <property type="entry name" value="Phosphatidylglycerol_P_synth"/>
</dbReference>
<comment type="similarity">
    <text evidence="2 5">Belongs to the CDP-alcohol phosphatidyltransferase class-I family.</text>
</comment>
<protein>
    <recommendedName>
        <fullName evidence="4">Phosphatidylglycerophosphate synthase</fullName>
    </recommendedName>
</protein>
<dbReference type="InParanoid" id="A0A5R8QGK8"/>
<dbReference type="EMBL" id="VBWP01000001">
    <property type="protein sequence ID" value="TLG77128.1"/>
    <property type="molecule type" value="Genomic_DNA"/>
</dbReference>
<dbReference type="GO" id="GO:0016020">
    <property type="term" value="C:membrane"/>
    <property type="evidence" value="ECO:0007669"/>
    <property type="project" value="InterPro"/>
</dbReference>
<dbReference type="AlphaFoldDB" id="A0A5R8QGK8"/>
<dbReference type="OrthoDB" id="9796672at2"/>
<evidence type="ECO:0000313" key="7">
    <source>
        <dbReference type="EMBL" id="TLG77128.1"/>
    </source>
</evidence>
<evidence type="ECO:0000256" key="6">
    <source>
        <dbReference type="SAM" id="Phobius"/>
    </source>
</evidence>
<dbReference type="Pfam" id="PF01066">
    <property type="entry name" value="CDP-OH_P_transf"/>
    <property type="match status" value="1"/>
</dbReference>
<evidence type="ECO:0000256" key="5">
    <source>
        <dbReference type="RuleBase" id="RU003750"/>
    </source>
</evidence>
<evidence type="ECO:0000256" key="1">
    <source>
        <dbReference type="ARBA" id="ARBA00003973"/>
    </source>
</evidence>
<name>A0A5R8QGK8_9FIRM</name>
<evidence type="ECO:0000256" key="3">
    <source>
        <dbReference type="ARBA" id="ARBA00022679"/>
    </source>
</evidence>
<dbReference type="InterPro" id="IPR000462">
    <property type="entry name" value="CDP-OH_P_trans"/>
</dbReference>
<gene>
    <name evidence="7" type="ORF">FEZ08_00485</name>
</gene>
<reference evidence="7 8" key="1">
    <citation type="submission" date="2019-05" db="EMBL/GenBank/DDBJ databases">
        <title>Culicoidintestinum kansasii gen. nov., sp. nov. from the gastrointestinal tract of the biting midge, Culicoides sonorensis.</title>
        <authorList>
            <person name="Neupane S."/>
            <person name="Ghosh A."/>
            <person name="Gunther S."/>
            <person name="Martin K."/>
            <person name="Zurek L."/>
        </authorList>
    </citation>
    <scope>NUCLEOTIDE SEQUENCE [LARGE SCALE GENOMIC DNA]</scope>
    <source>
        <strain evidence="7 8">CS-1</strain>
    </source>
</reference>
<proteinExistence type="inferred from homology"/>
<sequence>MKQIPNCITLLRIFLTIALFFFIQDTWVFIFIYICCGISDILDGYIARRYKLSSAFGAKLDSIADFIFFVTSILLFIIKFQLQFPLYVIICFIVIFLIRIANLVITKIKFKQWGMFHTIGNKISGLLLFLILPIGVLINYFPDIPVIILGATALLSALEEMLILQKMTTYNADTKSLFGGK</sequence>
<dbReference type="Gene3D" id="1.20.120.1760">
    <property type="match status" value="1"/>
</dbReference>
<comment type="function">
    <text evidence="1">This protein catalyzes the committed step to the synthesis of the acidic phospholipids.</text>
</comment>
<dbReference type="UniPathway" id="UPA00084">
    <property type="reaction ID" value="UER00503"/>
</dbReference>
<dbReference type="Proteomes" id="UP000306912">
    <property type="component" value="Unassembled WGS sequence"/>
</dbReference>
<keyword evidence="6" id="KW-0472">Membrane</keyword>
<organism evidence="7 8">
    <name type="scientific">Culicoidibacter larvae</name>
    <dbReference type="NCBI Taxonomy" id="2579976"/>
    <lineage>
        <taxon>Bacteria</taxon>
        <taxon>Bacillati</taxon>
        <taxon>Bacillota</taxon>
        <taxon>Culicoidibacteria</taxon>
        <taxon>Culicoidibacterales</taxon>
        <taxon>Culicoidibacteraceae</taxon>
        <taxon>Culicoidibacter</taxon>
    </lineage>
</organism>
<accession>A0A5R8QGK8</accession>
<feature type="transmembrane region" description="Helical" evidence="6">
    <location>
        <begin position="123"/>
        <end position="141"/>
    </location>
</feature>
<dbReference type="PROSITE" id="PS00379">
    <property type="entry name" value="CDP_ALCOHOL_P_TRANSF"/>
    <property type="match status" value="1"/>
</dbReference>
<keyword evidence="8" id="KW-1185">Reference proteome</keyword>
<feature type="transmembrane region" description="Helical" evidence="6">
    <location>
        <begin position="7"/>
        <end position="24"/>
    </location>
</feature>
<keyword evidence="6" id="KW-1133">Transmembrane helix</keyword>
<keyword evidence="3 5" id="KW-0808">Transferase</keyword>